<dbReference type="PANTHER" id="PTHR39741:SF2">
    <property type="entry name" value="F-BOX DOMAIN-CONTAINING PROTEIN"/>
    <property type="match status" value="1"/>
</dbReference>
<dbReference type="eggNOG" id="ENOG502QRFZ">
    <property type="taxonomic scope" value="Eukaryota"/>
</dbReference>
<protein>
    <recommendedName>
        <fullName evidence="2">F-box domain-containing protein</fullName>
    </recommendedName>
</protein>
<proteinExistence type="predicted"/>
<dbReference type="OrthoDB" id="63379at2759"/>
<name>A0A024U357_9STRA</name>
<organism evidence="1">
    <name type="scientific">Aphanomyces invadans</name>
    <dbReference type="NCBI Taxonomy" id="157072"/>
    <lineage>
        <taxon>Eukaryota</taxon>
        <taxon>Sar</taxon>
        <taxon>Stramenopiles</taxon>
        <taxon>Oomycota</taxon>
        <taxon>Saprolegniomycetes</taxon>
        <taxon>Saprolegniales</taxon>
        <taxon>Verrucalvaceae</taxon>
        <taxon>Aphanomyces</taxon>
    </lineage>
</organism>
<dbReference type="STRING" id="157072.A0A024U357"/>
<dbReference type="SUPFAM" id="SSF81383">
    <property type="entry name" value="F-box domain"/>
    <property type="match status" value="1"/>
</dbReference>
<evidence type="ECO:0008006" key="2">
    <source>
        <dbReference type="Google" id="ProtNLM"/>
    </source>
</evidence>
<dbReference type="InterPro" id="IPR055336">
    <property type="entry name" value="At4g00755-like"/>
</dbReference>
<evidence type="ECO:0000313" key="1">
    <source>
        <dbReference type="EMBL" id="ETW00038.1"/>
    </source>
</evidence>
<dbReference type="RefSeq" id="XP_008871063.1">
    <property type="nucleotide sequence ID" value="XM_008872841.1"/>
</dbReference>
<accession>A0A024U357</accession>
<dbReference type="GeneID" id="20084524"/>
<dbReference type="PANTHER" id="PTHR39741">
    <property type="entry name" value="F-BOX DOMAIN CONTAINING PROTEIN, EXPRESSED"/>
    <property type="match status" value="1"/>
</dbReference>
<sequence length="302" mass="34114">MKAREMVARMTGHAGKLGLPRECIHIVASYLDHLALHAMEMTCRTFFESGIHGAYWRMSALREAVVIPTEHTMDWKTLACSCVNLDAQQTAGLLGNVVGDCDMIIAFSSVDRPREEGAKNTLRVSRCFRRMRARSDDGPQQALLNYTLQTLICGCSQGDCYWSSAPSASEIQDDYIDYTLVDRCIIRAIDIVPYKAFWQMGEPGYAPMKVSISFFTPGDSSNADRCMYYTSPSFDVVNRMEMQTFFLPRLVLAQANTHVRVNFHGKQQFEYVDAVDYPRRYFCCISHVGVNGILLPLNAELH</sequence>
<dbReference type="VEuPathDB" id="FungiDB:H310_07474"/>
<dbReference type="InterPro" id="IPR036047">
    <property type="entry name" value="F-box-like_dom_sf"/>
</dbReference>
<gene>
    <name evidence="1" type="ORF">H310_07474</name>
</gene>
<reference evidence="1" key="1">
    <citation type="submission" date="2013-12" db="EMBL/GenBank/DDBJ databases">
        <title>The Genome Sequence of Aphanomyces invadans NJM9701.</title>
        <authorList>
            <consortium name="The Broad Institute Genomics Platform"/>
            <person name="Russ C."/>
            <person name="Tyler B."/>
            <person name="van West P."/>
            <person name="Dieguez-Uribeondo J."/>
            <person name="Young S.K."/>
            <person name="Zeng Q."/>
            <person name="Gargeya S."/>
            <person name="Fitzgerald M."/>
            <person name="Abouelleil A."/>
            <person name="Alvarado L."/>
            <person name="Chapman S.B."/>
            <person name="Gainer-Dewar J."/>
            <person name="Goldberg J."/>
            <person name="Griggs A."/>
            <person name="Gujja S."/>
            <person name="Hansen M."/>
            <person name="Howarth C."/>
            <person name="Imamovic A."/>
            <person name="Ireland A."/>
            <person name="Larimer J."/>
            <person name="McCowan C."/>
            <person name="Murphy C."/>
            <person name="Pearson M."/>
            <person name="Poon T.W."/>
            <person name="Priest M."/>
            <person name="Roberts A."/>
            <person name="Saif S."/>
            <person name="Shea T."/>
            <person name="Sykes S."/>
            <person name="Wortman J."/>
            <person name="Nusbaum C."/>
            <person name="Birren B."/>
        </authorList>
    </citation>
    <scope>NUCLEOTIDE SEQUENCE [LARGE SCALE GENOMIC DNA]</scope>
    <source>
        <strain evidence="1">NJM9701</strain>
    </source>
</reference>
<dbReference type="EMBL" id="KI913965">
    <property type="protein sequence ID" value="ETW00038.1"/>
    <property type="molecule type" value="Genomic_DNA"/>
</dbReference>
<dbReference type="AlphaFoldDB" id="A0A024U357"/>